<organism evidence="7 8">
    <name type="scientific">Cryoendolithus antarcticus</name>
    <dbReference type="NCBI Taxonomy" id="1507870"/>
    <lineage>
        <taxon>Eukaryota</taxon>
        <taxon>Fungi</taxon>
        <taxon>Dikarya</taxon>
        <taxon>Ascomycota</taxon>
        <taxon>Pezizomycotina</taxon>
        <taxon>Dothideomycetes</taxon>
        <taxon>Dothideomycetidae</taxon>
        <taxon>Cladosporiales</taxon>
        <taxon>Cladosporiaceae</taxon>
        <taxon>Cryoendolithus</taxon>
    </lineage>
</organism>
<evidence type="ECO:0000259" key="6">
    <source>
        <dbReference type="PROSITE" id="PS50118"/>
    </source>
</evidence>
<keyword evidence="3" id="KW-0804">Transcription</keyword>
<dbReference type="PANTHER" id="PTHR10270:SF161">
    <property type="entry name" value="SEX-DETERMINING REGION Y PROTEIN"/>
    <property type="match status" value="1"/>
</dbReference>
<evidence type="ECO:0000256" key="3">
    <source>
        <dbReference type="ARBA" id="ARBA00023163"/>
    </source>
</evidence>
<keyword evidence="8" id="KW-1185">Reference proteome</keyword>
<reference evidence="8" key="1">
    <citation type="submission" date="2017-03" db="EMBL/GenBank/DDBJ databases">
        <title>Genomes of endolithic fungi from Antarctica.</title>
        <authorList>
            <person name="Coleine C."/>
            <person name="Masonjones S."/>
            <person name="Stajich J.E."/>
        </authorList>
    </citation>
    <scope>NUCLEOTIDE SEQUENCE [LARGE SCALE GENOMIC DNA]</scope>
    <source>
        <strain evidence="8">CCFEE 5527</strain>
    </source>
</reference>
<dbReference type="SMART" id="SM00398">
    <property type="entry name" value="HMG"/>
    <property type="match status" value="1"/>
</dbReference>
<protein>
    <recommendedName>
        <fullName evidence="6">HMG box domain-containing protein</fullName>
    </recommendedName>
</protein>
<dbReference type="PANTHER" id="PTHR10270">
    <property type="entry name" value="SOX TRANSCRIPTION FACTOR"/>
    <property type="match status" value="1"/>
</dbReference>
<evidence type="ECO:0000256" key="4">
    <source>
        <dbReference type="PROSITE-ProRule" id="PRU00267"/>
    </source>
</evidence>
<keyword evidence="4" id="KW-0539">Nucleus</keyword>
<evidence type="ECO:0000256" key="5">
    <source>
        <dbReference type="SAM" id="MobiDB-lite"/>
    </source>
</evidence>
<dbReference type="EMBL" id="NAJO01000064">
    <property type="protein sequence ID" value="OQN96610.1"/>
    <property type="molecule type" value="Genomic_DNA"/>
</dbReference>
<keyword evidence="2 4" id="KW-0238">DNA-binding</keyword>
<dbReference type="OrthoDB" id="6247875at2759"/>
<dbReference type="InterPro" id="IPR036910">
    <property type="entry name" value="HMG_box_dom_sf"/>
</dbReference>
<dbReference type="InParanoid" id="A0A1V8SCG6"/>
<feature type="compositionally biased region" description="Polar residues" evidence="5">
    <location>
        <begin position="92"/>
        <end position="107"/>
    </location>
</feature>
<sequence length="401" mass="42907">MAAELAFTPVAVDDGFSAKHFGNVSQDFIERLSGGNESYTINLTTTAQIGKAGFAQLQKSIETAIGAPVRMEIDGFRNTLTTRALGPVSPVSLDTQATSSNFTSPSANEEDGESAGDPKQKKAKVPRPPNAFIIYRKDWHARTVAANPGLHNNAISIIIGRQWKQESTLVKDQYQRKAAEVKHQHSLANPNYHYQPRKPSEKKKRMTKGKIAKLAAINNSSIASQAFSASNVGHNGMVAQMQFPAGDFTFASASASNGPALKVSKAGIPFFHAGLDADGQLAAALSLHNVTHSALPVIAKGLAPIATGMTSIVDGINVNTLPSFPVDVAQQDNALYGADAFDLDTDFDLFDFDAVSSANMPEVVGNAHQNFMPAVSDAEVYRQEGLDQLFDFDSFTYGQST</sequence>
<dbReference type="GO" id="GO:0030154">
    <property type="term" value="P:cell differentiation"/>
    <property type="evidence" value="ECO:0007669"/>
    <property type="project" value="TreeGrafter"/>
</dbReference>
<dbReference type="STRING" id="1507870.A0A1V8SCG6"/>
<gene>
    <name evidence="7" type="ORF">B0A48_17040</name>
</gene>
<feature type="DNA-binding region" description="HMG box" evidence="4">
    <location>
        <begin position="125"/>
        <end position="193"/>
    </location>
</feature>
<dbReference type="AlphaFoldDB" id="A0A1V8SCG6"/>
<name>A0A1V8SCG6_9PEZI</name>
<dbReference type="InterPro" id="IPR050140">
    <property type="entry name" value="SRY-related_HMG-box_TF-like"/>
</dbReference>
<dbReference type="Proteomes" id="UP000192596">
    <property type="component" value="Unassembled WGS sequence"/>
</dbReference>
<dbReference type="GO" id="GO:0001228">
    <property type="term" value="F:DNA-binding transcription activator activity, RNA polymerase II-specific"/>
    <property type="evidence" value="ECO:0007669"/>
    <property type="project" value="TreeGrafter"/>
</dbReference>
<dbReference type="GO" id="GO:0005634">
    <property type="term" value="C:nucleus"/>
    <property type="evidence" value="ECO:0007669"/>
    <property type="project" value="UniProtKB-UniRule"/>
</dbReference>
<dbReference type="Gene3D" id="1.10.30.10">
    <property type="entry name" value="High mobility group box domain"/>
    <property type="match status" value="1"/>
</dbReference>
<dbReference type="CDD" id="cd01389">
    <property type="entry name" value="HMG-box_ROX1-like"/>
    <property type="match status" value="1"/>
</dbReference>
<dbReference type="SUPFAM" id="SSF47095">
    <property type="entry name" value="HMG-box"/>
    <property type="match status" value="1"/>
</dbReference>
<evidence type="ECO:0000313" key="8">
    <source>
        <dbReference type="Proteomes" id="UP000192596"/>
    </source>
</evidence>
<dbReference type="PROSITE" id="PS50118">
    <property type="entry name" value="HMG_BOX_2"/>
    <property type="match status" value="1"/>
</dbReference>
<proteinExistence type="predicted"/>
<dbReference type="FunFam" id="1.10.30.10:FF:000041">
    <property type="entry name" value="HMG box family protein"/>
    <property type="match status" value="1"/>
</dbReference>
<comment type="caution">
    <text evidence="7">The sequence shown here is derived from an EMBL/GenBank/DDBJ whole genome shotgun (WGS) entry which is preliminary data.</text>
</comment>
<keyword evidence="1" id="KW-0805">Transcription regulation</keyword>
<dbReference type="Pfam" id="PF00505">
    <property type="entry name" value="HMG_box"/>
    <property type="match status" value="1"/>
</dbReference>
<evidence type="ECO:0000256" key="1">
    <source>
        <dbReference type="ARBA" id="ARBA00023015"/>
    </source>
</evidence>
<evidence type="ECO:0000313" key="7">
    <source>
        <dbReference type="EMBL" id="OQN96610.1"/>
    </source>
</evidence>
<feature type="region of interest" description="Disordered" evidence="5">
    <location>
        <begin position="87"/>
        <end position="129"/>
    </location>
</feature>
<evidence type="ECO:0000256" key="2">
    <source>
        <dbReference type="ARBA" id="ARBA00023125"/>
    </source>
</evidence>
<dbReference type="GO" id="GO:0000978">
    <property type="term" value="F:RNA polymerase II cis-regulatory region sequence-specific DNA binding"/>
    <property type="evidence" value="ECO:0007669"/>
    <property type="project" value="TreeGrafter"/>
</dbReference>
<accession>A0A1V8SCG6</accession>
<dbReference type="InterPro" id="IPR009071">
    <property type="entry name" value="HMG_box_dom"/>
</dbReference>
<feature type="domain" description="HMG box" evidence="6">
    <location>
        <begin position="125"/>
        <end position="193"/>
    </location>
</feature>
<dbReference type="GO" id="GO:0000122">
    <property type="term" value="P:negative regulation of transcription by RNA polymerase II"/>
    <property type="evidence" value="ECO:0007669"/>
    <property type="project" value="TreeGrafter"/>
</dbReference>